<gene>
    <name evidence="2" type="ORF">BVC80_1183g59</name>
</gene>
<dbReference type="AlphaFoldDB" id="A0A200PQ92"/>
<keyword evidence="3" id="KW-1185">Reference proteome</keyword>
<dbReference type="InParanoid" id="A0A200PQ92"/>
<dbReference type="InterPro" id="IPR039620">
    <property type="entry name" value="BKI1/MAKR1/3/4"/>
</dbReference>
<dbReference type="OMA" id="KRKVRFW"/>
<dbReference type="GO" id="GO:0005886">
    <property type="term" value="C:plasma membrane"/>
    <property type="evidence" value="ECO:0007669"/>
    <property type="project" value="InterPro"/>
</dbReference>
<reference evidence="2 3" key="1">
    <citation type="journal article" date="2017" name="Mol. Plant">
        <title>The Genome of Medicinal Plant Macleaya cordata Provides New Insights into Benzylisoquinoline Alkaloids Metabolism.</title>
        <authorList>
            <person name="Liu X."/>
            <person name="Liu Y."/>
            <person name="Huang P."/>
            <person name="Ma Y."/>
            <person name="Qing Z."/>
            <person name="Tang Q."/>
            <person name="Cao H."/>
            <person name="Cheng P."/>
            <person name="Zheng Y."/>
            <person name="Yuan Z."/>
            <person name="Zhou Y."/>
            <person name="Liu J."/>
            <person name="Tang Z."/>
            <person name="Zhuo Y."/>
            <person name="Zhang Y."/>
            <person name="Yu L."/>
            <person name="Huang J."/>
            <person name="Yang P."/>
            <person name="Peng Q."/>
            <person name="Zhang J."/>
            <person name="Jiang W."/>
            <person name="Zhang Z."/>
            <person name="Lin K."/>
            <person name="Ro D.K."/>
            <person name="Chen X."/>
            <person name="Xiong X."/>
            <person name="Shang Y."/>
            <person name="Huang S."/>
            <person name="Zeng J."/>
        </authorList>
    </citation>
    <scope>NUCLEOTIDE SEQUENCE [LARGE SCALE GENOMIC DNA]</scope>
    <source>
        <strain evidence="3">cv. BLH2017</strain>
        <tissue evidence="2">Root</tissue>
    </source>
</reference>
<feature type="compositionally biased region" description="Low complexity" evidence="1">
    <location>
        <begin position="76"/>
        <end position="123"/>
    </location>
</feature>
<protein>
    <submittedName>
        <fullName evidence="2">Uncharacterized protein</fullName>
    </submittedName>
</protein>
<feature type="region of interest" description="Disordered" evidence="1">
    <location>
        <begin position="1"/>
        <end position="61"/>
    </location>
</feature>
<evidence type="ECO:0000313" key="2">
    <source>
        <dbReference type="EMBL" id="OVA00363.1"/>
    </source>
</evidence>
<feature type="region of interest" description="Disordered" evidence="1">
    <location>
        <begin position="73"/>
        <end position="148"/>
    </location>
</feature>
<evidence type="ECO:0000313" key="3">
    <source>
        <dbReference type="Proteomes" id="UP000195402"/>
    </source>
</evidence>
<dbReference type="PANTHER" id="PTHR33312">
    <property type="entry name" value="MEMBRANE-ASSOCIATED KINASE REGULATOR 4-RELATED"/>
    <property type="match status" value="1"/>
</dbReference>
<dbReference type="OrthoDB" id="1917218at2759"/>
<dbReference type="GO" id="GO:0019210">
    <property type="term" value="F:kinase inhibitor activity"/>
    <property type="evidence" value="ECO:0007669"/>
    <property type="project" value="InterPro"/>
</dbReference>
<name>A0A200PQ92_MACCD</name>
<comment type="caution">
    <text evidence="2">The sequence shown here is derived from an EMBL/GenBank/DDBJ whole genome shotgun (WGS) entry which is preliminary data.</text>
</comment>
<dbReference type="EMBL" id="MVGT01004338">
    <property type="protein sequence ID" value="OVA00363.1"/>
    <property type="molecule type" value="Genomic_DNA"/>
</dbReference>
<evidence type="ECO:0000256" key="1">
    <source>
        <dbReference type="SAM" id="MobiDB-lite"/>
    </source>
</evidence>
<feature type="compositionally biased region" description="Polar residues" evidence="1">
    <location>
        <begin position="1"/>
        <end position="25"/>
    </location>
</feature>
<proteinExistence type="predicted"/>
<feature type="compositionally biased region" description="Polar residues" evidence="1">
    <location>
        <begin position="44"/>
        <end position="53"/>
    </location>
</feature>
<dbReference type="Proteomes" id="UP000195402">
    <property type="component" value="Unassembled WGS sequence"/>
</dbReference>
<organism evidence="2 3">
    <name type="scientific">Macleaya cordata</name>
    <name type="common">Five-seeded plume-poppy</name>
    <name type="synonym">Bocconia cordata</name>
    <dbReference type="NCBI Taxonomy" id="56857"/>
    <lineage>
        <taxon>Eukaryota</taxon>
        <taxon>Viridiplantae</taxon>
        <taxon>Streptophyta</taxon>
        <taxon>Embryophyta</taxon>
        <taxon>Tracheophyta</taxon>
        <taxon>Spermatophyta</taxon>
        <taxon>Magnoliopsida</taxon>
        <taxon>Ranunculales</taxon>
        <taxon>Papaveraceae</taxon>
        <taxon>Papaveroideae</taxon>
        <taxon>Macleaya</taxon>
    </lineage>
</organism>
<sequence>MEDQEQNNPIQVEDTFSFSSENETYQNQDQDQDQESDFEFGSITPGSPTNDPNKGSPADLLFFNGRLLPHVFPPYSSTDSSTRTSRTSSISSKDSFMWASRSNSNNSRSSFSSTQTSPQSEFSDNSVLSDADSKTKPIGTMKNPTKKTVRVQPCSTIPRSRWQFIRPAPVLTSTTETTRRKKIESAAIQKSKLKKQLRKKRSTRVRSWFGWRIFRSIVLVCRTCHALEPSRK</sequence>
<dbReference type="PANTHER" id="PTHR33312:SF35">
    <property type="entry name" value="TPRXL"/>
    <property type="match status" value="1"/>
</dbReference>
<accession>A0A200PQ92</accession>